<evidence type="ECO:0008006" key="3">
    <source>
        <dbReference type="Google" id="ProtNLM"/>
    </source>
</evidence>
<gene>
    <name evidence="1" type="ORF">KSS89_21750</name>
</gene>
<accession>A0ABX8MKP6</accession>
<keyword evidence="2" id="KW-1185">Reference proteome</keyword>
<dbReference type="Proteomes" id="UP000693952">
    <property type="component" value="Chromosome"/>
</dbReference>
<name>A0ABX8MKP6_9PSED</name>
<evidence type="ECO:0000313" key="1">
    <source>
        <dbReference type="EMBL" id="QXH38863.1"/>
    </source>
</evidence>
<dbReference type="RefSeq" id="WP_124347931.1">
    <property type="nucleotide sequence ID" value="NZ_CP027706.1"/>
</dbReference>
<organism evidence="1 2">
    <name type="scientific">Pseudomonas sessilinigenes</name>
    <dbReference type="NCBI Taxonomy" id="658629"/>
    <lineage>
        <taxon>Bacteria</taxon>
        <taxon>Pseudomonadati</taxon>
        <taxon>Pseudomonadota</taxon>
        <taxon>Gammaproteobacteria</taxon>
        <taxon>Pseudomonadales</taxon>
        <taxon>Pseudomonadaceae</taxon>
        <taxon>Pseudomonas</taxon>
    </lineage>
</organism>
<dbReference type="EMBL" id="CP077074">
    <property type="protein sequence ID" value="QXH38863.1"/>
    <property type="molecule type" value="Genomic_DNA"/>
</dbReference>
<evidence type="ECO:0000313" key="2">
    <source>
        <dbReference type="Proteomes" id="UP000693952"/>
    </source>
</evidence>
<proteinExistence type="predicted"/>
<protein>
    <recommendedName>
        <fullName evidence="3">Lipoprotein</fullName>
    </recommendedName>
</protein>
<sequence>MERTVHYRLFECLMRFAAGSLLLGGLLMIAGCRSSSVQSEEQQAQDRMASLRADFKQVLDQGVNRYHFDDWVGGLSLRAVINRRNEVVSCTAEALPDYPLQRFPDNRKLAPLLEEICWNMVFPRVGPQLFSNDPGENLQVVIPMVFSPPRSRPMEEQRVRATVREYRDQERYLWRQLFVGERLDSIGIARFHGVVSEQGQIARCQVEWVAIDERLPDFKPDSGLVQRLEARCATLDLQQMSVFLTSLPVGQRFLFELEYTPWKTWSKHSFQ</sequence>
<reference evidence="1" key="1">
    <citation type="submission" date="2021-06" db="EMBL/GenBank/DDBJ databases">
        <title>Updating the genus Pseudomonas: Description of 43 new species and partition of the Pseudomonas putida group.</title>
        <authorList>
            <person name="Girard L."/>
            <person name="Lood C."/>
            <person name="Vandamme P."/>
            <person name="Rokni-Zadeh H."/>
            <person name="van Noort V."/>
            <person name="Hofte M."/>
            <person name="Lavigne R."/>
            <person name="De Mot R."/>
        </authorList>
    </citation>
    <scope>NUCLEOTIDE SEQUENCE</scope>
    <source>
        <strain evidence="1">CMR12a</strain>
    </source>
</reference>
<dbReference type="PROSITE" id="PS51257">
    <property type="entry name" value="PROKAR_LIPOPROTEIN"/>
    <property type="match status" value="1"/>
</dbReference>